<keyword evidence="1" id="KW-0813">Transport</keyword>
<dbReference type="PANTHER" id="PTHR33751:SF9">
    <property type="entry name" value="CYTOCHROME C4"/>
    <property type="match status" value="1"/>
</dbReference>
<feature type="domain" description="Cytochrome c" evidence="9">
    <location>
        <begin position="82"/>
        <end position="159"/>
    </location>
</feature>
<keyword evidence="8" id="KW-0472">Membrane</keyword>
<dbReference type="Pfam" id="PF00034">
    <property type="entry name" value="Cytochrom_C"/>
    <property type="match status" value="2"/>
</dbReference>
<dbReference type="AlphaFoldDB" id="A0A2N8KET8"/>
<dbReference type="PROSITE" id="PS51007">
    <property type="entry name" value="CYTC"/>
    <property type="match status" value="2"/>
</dbReference>
<organism evidence="10 11">
    <name type="scientific">Achromobacter pulmonis</name>
    <dbReference type="NCBI Taxonomy" id="1389932"/>
    <lineage>
        <taxon>Bacteria</taxon>
        <taxon>Pseudomonadati</taxon>
        <taxon>Pseudomonadota</taxon>
        <taxon>Betaproteobacteria</taxon>
        <taxon>Burkholderiales</taxon>
        <taxon>Alcaligenaceae</taxon>
        <taxon>Achromobacter</taxon>
    </lineage>
</organism>
<keyword evidence="5 6" id="KW-0408">Iron</keyword>
<dbReference type="Proteomes" id="UP000235994">
    <property type="component" value="Unassembled WGS sequence"/>
</dbReference>
<protein>
    <submittedName>
        <fullName evidence="10">Cytochrome c4</fullName>
    </submittedName>
</protein>
<keyword evidence="8" id="KW-1133">Transmembrane helix</keyword>
<keyword evidence="3 6" id="KW-0479">Metal-binding</keyword>
<dbReference type="GO" id="GO:0009055">
    <property type="term" value="F:electron transfer activity"/>
    <property type="evidence" value="ECO:0007669"/>
    <property type="project" value="InterPro"/>
</dbReference>
<dbReference type="Gene3D" id="1.10.760.10">
    <property type="entry name" value="Cytochrome c-like domain"/>
    <property type="match status" value="2"/>
</dbReference>
<feature type="transmembrane region" description="Helical" evidence="8">
    <location>
        <begin position="32"/>
        <end position="53"/>
    </location>
</feature>
<keyword evidence="2 6" id="KW-0349">Heme</keyword>
<dbReference type="InterPro" id="IPR009056">
    <property type="entry name" value="Cyt_c-like_dom"/>
</dbReference>
<dbReference type="SUPFAM" id="SSF46626">
    <property type="entry name" value="Cytochrome c"/>
    <property type="match status" value="2"/>
</dbReference>
<comment type="caution">
    <text evidence="10">The sequence shown here is derived from an EMBL/GenBank/DDBJ whole genome shotgun (WGS) entry which is preliminary data.</text>
</comment>
<evidence type="ECO:0000256" key="8">
    <source>
        <dbReference type="SAM" id="Phobius"/>
    </source>
</evidence>
<evidence type="ECO:0000256" key="4">
    <source>
        <dbReference type="ARBA" id="ARBA00022982"/>
    </source>
</evidence>
<reference evidence="10 11" key="1">
    <citation type="submission" date="2018-01" db="EMBL/GenBank/DDBJ databases">
        <title>The draft genome of an aniline degradation strain ANB-1.</title>
        <authorList>
            <person name="Zhang L."/>
            <person name="Jiang J."/>
        </authorList>
    </citation>
    <scope>NUCLEOTIDE SEQUENCE [LARGE SCALE GENOMIC DNA]</scope>
    <source>
        <strain evidence="10 11">ANB-1</strain>
    </source>
</reference>
<feature type="region of interest" description="Disordered" evidence="7">
    <location>
        <begin position="1"/>
        <end position="22"/>
    </location>
</feature>
<feature type="compositionally biased region" description="Basic and acidic residues" evidence="7">
    <location>
        <begin position="1"/>
        <end position="18"/>
    </location>
</feature>
<evidence type="ECO:0000259" key="9">
    <source>
        <dbReference type="PROSITE" id="PS51007"/>
    </source>
</evidence>
<gene>
    <name evidence="10" type="ORF">C1I89_19135</name>
</gene>
<evidence type="ECO:0000256" key="7">
    <source>
        <dbReference type="SAM" id="MobiDB-lite"/>
    </source>
</evidence>
<dbReference type="PANTHER" id="PTHR33751">
    <property type="entry name" value="CBB3-TYPE CYTOCHROME C OXIDASE SUBUNIT FIXP"/>
    <property type="match status" value="1"/>
</dbReference>
<feature type="domain" description="Cytochrome c" evidence="9">
    <location>
        <begin position="170"/>
        <end position="260"/>
    </location>
</feature>
<dbReference type="InterPro" id="IPR036909">
    <property type="entry name" value="Cyt_c-like_dom_sf"/>
</dbReference>
<evidence type="ECO:0000256" key="2">
    <source>
        <dbReference type="ARBA" id="ARBA00022617"/>
    </source>
</evidence>
<sequence length="272" mass="28882">MRGEMKSELSGKGRRVQDVDPTFDPWEQSRPIPLFVLAIFLALAIWGALSYIADLAPNRGAAIGGTVAPKQQAPAVPDDAPVLVFQGNDIVWACASCHGDHGAGAGLTPALAGLSEAYIAKQLHDFATGSRPNESMRYVASAMSAEEIGQVSAYYAALPHVAGPPVDLGGDAARGEALSRTGDWKKDIPACVTCHGQQGEGVGGHFPALAGQQPEYIFHQLVSWKGGHRHNSPQSLMDDIASRMSDQDMRDVAQYFGSLRPGSKGGNHDEQR</sequence>
<dbReference type="InterPro" id="IPR050597">
    <property type="entry name" value="Cytochrome_c_Oxidase_Subunit"/>
</dbReference>
<evidence type="ECO:0000256" key="3">
    <source>
        <dbReference type="ARBA" id="ARBA00022723"/>
    </source>
</evidence>
<evidence type="ECO:0000256" key="1">
    <source>
        <dbReference type="ARBA" id="ARBA00022448"/>
    </source>
</evidence>
<accession>A0A2N8KET8</accession>
<evidence type="ECO:0000256" key="6">
    <source>
        <dbReference type="PROSITE-ProRule" id="PRU00433"/>
    </source>
</evidence>
<dbReference type="GO" id="GO:0020037">
    <property type="term" value="F:heme binding"/>
    <property type="evidence" value="ECO:0007669"/>
    <property type="project" value="InterPro"/>
</dbReference>
<keyword evidence="11" id="KW-1185">Reference proteome</keyword>
<evidence type="ECO:0000256" key="5">
    <source>
        <dbReference type="ARBA" id="ARBA00023004"/>
    </source>
</evidence>
<evidence type="ECO:0000313" key="10">
    <source>
        <dbReference type="EMBL" id="PND31962.1"/>
    </source>
</evidence>
<name>A0A2N8KET8_9BURK</name>
<keyword evidence="4" id="KW-0249">Electron transport</keyword>
<dbReference type="GO" id="GO:0046872">
    <property type="term" value="F:metal ion binding"/>
    <property type="evidence" value="ECO:0007669"/>
    <property type="project" value="UniProtKB-KW"/>
</dbReference>
<keyword evidence="8" id="KW-0812">Transmembrane</keyword>
<evidence type="ECO:0000313" key="11">
    <source>
        <dbReference type="Proteomes" id="UP000235994"/>
    </source>
</evidence>
<dbReference type="EMBL" id="POQS01000005">
    <property type="protein sequence ID" value="PND31962.1"/>
    <property type="molecule type" value="Genomic_DNA"/>
</dbReference>
<proteinExistence type="predicted"/>